<organism evidence="1 2">
    <name type="scientific">Elysia crispata</name>
    <name type="common">lettuce slug</name>
    <dbReference type="NCBI Taxonomy" id="231223"/>
    <lineage>
        <taxon>Eukaryota</taxon>
        <taxon>Metazoa</taxon>
        <taxon>Spiralia</taxon>
        <taxon>Lophotrochozoa</taxon>
        <taxon>Mollusca</taxon>
        <taxon>Gastropoda</taxon>
        <taxon>Heterobranchia</taxon>
        <taxon>Euthyneura</taxon>
        <taxon>Panpulmonata</taxon>
        <taxon>Sacoglossa</taxon>
        <taxon>Placobranchoidea</taxon>
        <taxon>Plakobranchidae</taxon>
        <taxon>Elysia</taxon>
    </lineage>
</organism>
<dbReference type="AlphaFoldDB" id="A0AAE0Y9F2"/>
<protein>
    <submittedName>
        <fullName evidence="1">Uncharacterized protein</fullName>
    </submittedName>
</protein>
<evidence type="ECO:0000313" key="1">
    <source>
        <dbReference type="EMBL" id="KAK3737816.1"/>
    </source>
</evidence>
<gene>
    <name evidence="1" type="ORF">RRG08_063222</name>
</gene>
<accession>A0AAE0Y9F2</accession>
<sequence length="102" mass="11402">MMRFGGKSELLITTEIGLNISRHVRSPMPKVFEPAAHLCNPTLPERRSSGPCQAVLVPNLLIENCLLNRASYLLEMDHQSQTVAERCDSCLMGRPGKNLKNR</sequence>
<keyword evidence="2" id="KW-1185">Reference proteome</keyword>
<comment type="caution">
    <text evidence="1">The sequence shown here is derived from an EMBL/GenBank/DDBJ whole genome shotgun (WGS) entry which is preliminary data.</text>
</comment>
<evidence type="ECO:0000313" key="2">
    <source>
        <dbReference type="Proteomes" id="UP001283361"/>
    </source>
</evidence>
<reference evidence="1" key="1">
    <citation type="journal article" date="2023" name="G3 (Bethesda)">
        <title>A reference genome for the long-term kleptoplast-retaining sea slug Elysia crispata morphotype clarki.</title>
        <authorList>
            <person name="Eastman K.E."/>
            <person name="Pendleton A.L."/>
            <person name="Shaikh M.A."/>
            <person name="Suttiyut T."/>
            <person name="Ogas R."/>
            <person name="Tomko P."/>
            <person name="Gavelis G."/>
            <person name="Widhalm J.R."/>
            <person name="Wisecaver J.H."/>
        </authorList>
    </citation>
    <scope>NUCLEOTIDE SEQUENCE</scope>
    <source>
        <strain evidence="1">ECLA1</strain>
    </source>
</reference>
<name>A0AAE0Y9F2_9GAST</name>
<proteinExistence type="predicted"/>
<dbReference type="EMBL" id="JAWDGP010006613">
    <property type="protein sequence ID" value="KAK3737816.1"/>
    <property type="molecule type" value="Genomic_DNA"/>
</dbReference>
<dbReference type="Proteomes" id="UP001283361">
    <property type="component" value="Unassembled WGS sequence"/>
</dbReference>